<evidence type="ECO:0000256" key="3">
    <source>
        <dbReference type="ARBA" id="ARBA00022723"/>
    </source>
</evidence>
<dbReference type="PANTHER" id="PTHR43779">
    <property type="entry name" value="DIOXYGENASE RV0097-RELATED"/>
    <property type="match status" value="1"/>
</dbReference>
<comment type="caution">
    <text evidence="8">The sequence shown here is derived from an EMBL/GenBank/DDBJ whole genome shotgun (WGS) entry which is preliminary data.</text>
</comment>
<gene>
    <name evidence="8" type="ORF">AB0H72_18425</name>
</gene>
<organism evidence="8 9">
    <name type="scientific">Nocardia fusca</name>
    <dbReference type="NCBI Taxonomy" id="941183"/>
    <lineage>
        <taxon>Bacteria</taxon>
        <taxon>Bacillati</taxon>
        <taxon>Actinomycetota</taxon>
        <taxon>Actinomycetes</taxon>
        <taxon>Mycobacteriales</taxon>
        <taxon>Nocardiaceae</taxon>
        <taxon>Nocardia</taxon>
    </lineage>
</organism>
<dbReference type="InterPro" id="IPR003819">
    <property type="entry name" value="TauD/TfdA-like"/>
</dbReference>
<evidence type="ECO:0000256" key="6">
    <source>
        <dbReference type="ARBA" id="ARBA00023004"/>
    </source>
</evidence>
<evidence type="ECO:0000259" key="7">
    <source>
        <dbReference type="Pfam" id="PF02668"/>
    </source>
</evidence>
<name>A0ABV3FAD0_9NOCA</name>
<evidence type="ECO:0000256" key="5">
    <source>
        <dbReference type="ARBA" id="ARBA00023002"/>
    </source>
</evidence>
<comment type="similarity">
    <text evidence="2">Belongs to the TfdA dioxygenase family.</text>
</comment>
<sequence>MPPTVETLSPFGAEITGIAGADLTSEAGGADCRKLLARHRILVYRDAAISDEELVALTHRLGRPLPARTGEHRLREIDTITLNPGRTDPRLAALRRGNFLWHVDGATGTAPQKATLLAAREVPESGGDTEFASTTLAYRELSPTRRRSLRGLRVVHSFAAAQQRANPDATEEQRTQWHAVPTREHPLTWAHRDGRTSLLIGATAHRVVGLPTGEGTALLEDLEQWTTQPRFVLRHVWRPGDLVVWDNTTLLHRARPFEATARRLMHRTTIAGEETTERS</sequence>
<dbReference type="Gene3D" id="3.60.130.10">
    <property type="entry name" value="Clavaminate synthase-like"/>
    <property type="match status" value="1"/>
</dbReference>
<evidence type="ECO:0000256" key="4">
    <source>
        <dbReference type="ARBA" id="ARBA00022964"/>
    </source>
</evidence>
<keyword evidence="5 8" id="KW-0560">Oxidoreductase</keyword>
<dbReference type="EC" id="1.14.11.-" evidence="8"/>
<keyword evidence="9" id="KW-1185">Reference proteome</keyword>
<feature type="domain" description="TauD/TfdA-like" evidence="7">
    <location>
        <begin position="5"/>
        <end position="269"/>
    </location>
</feature>
<evidence type="ECO:0000256" key="1">
    <source>
        <dbReference type="ARBA" id="ARBA00001954"/>
    </source>
</evidence>
<dbReference type="RefSeq" id="WP_357979995.1">
    <property type="nucleotide sequence ID" value="NZ_JBFAIH010000010.1"/>
</dbReference>
<keyword evidence="4 8" id="KW-0223">Dioxygenase</keyword>
<evidence type="ECO:0000313" key="8">
    <source>
        <dbReference type="EMBL" id="MEV0364670.1"/>
    </source>
</evidence>
<evidence type="ECO:0000313" key="9">
    <source>
        <dbReference type="Proteomes" id="UP001551658"/>
    </source>
</evidence>
<reference evidence="8 9" key="1">
    <citation type="submission" date="2024-06" db="EMBL/GenBank/DDBJ databases">
        <title>The Natural Products Discovery Center: Release of the First 8490 Sequenced Strains for Exploring Actinobacteria Biosynthetic Diversity.</title>
        <authorList>
            <person name="Kalkreuter E."/>
            <person name="Kautsar S.A."/>
            <person name="Yang D."/>
            <person name="Bader C.D."/>
            <person name="Teijaro C.N."/>
            <person name="Fluegel L."/>
            <person name="Davis C.M."/>
            <person name="Simpson J.R."/>
            <person name="Lauterbach L."/>
            <person name="Steele A.D."/>
            <person name="Gui C."/>
            <person name="Meng S."/>
            <person name="Li G."/>
            <person name="Viehrig K."/>
            <person name="Ye F."/>
            <person name="Su P."/>
            <person name="Kiefer A.F."/>
            <person name="Nichols A."/>
            <person name="Cepeda A.J."/>
            <person name="Yan W."/>
            <person name="Fan B."/>
            <person name="Jiang Y."/>
            <person name="Adhikari A."/>
            <person name="Zheng C.-J."/>
            <person name="Schuster L."/>
            <person name="Cowan T.M."/>
            <person name="Smanski M.J."/>
            <person name="Chevrette M.G."/>
            <person name="De Carvalho L.P.S."/>
            <person name="Shen B."/>
        </authorList>
    </citation>
    <scope>NUCLEOTIDE SEQUENCE [LARGE SCALE GENOMIC DNA]</scope>
    <source>
        <strain evidence="8 9">NPDC050671</strain>
    </source>
</reference>
<keyword evidence="3" id="KW-0479">Metal-binding</keyword>
<dbReference type="InterPro" id="IPR042098">
    <property type="entry name" value="TauD-like_sf"/>
</dbReference>
<proteinExistence type="inferred from homology"/>
<comment type="cofactor">
    <cofactor evidence="1">
        <name>Fe(2+)</name>
        <dbReference type="ChEBI" id="CHEBI:29033"/>
    </cofactor>
</comment>
<dbReference type="SUPFAM" id="SSF51197">
    <property type="entry name" value="Clavaminate synthase-like"/>
    <property type="match status" value="1"/>
</dbReference>
<accession>A0ABV3FAD0</accession>
<dbReference type="InterPro" id="IPR051178">
    <property type="entry name" value="TfdA_dioxygenase"/>
</dbReference>
<dbReference type="PANTHER" id="PTHR43779:SF3">
    <property type="entry name" value="(3R)-3-[(CARBOXYMETHYL)AMINO]FATTY ACID OXYGENASE_DECARBOXYLASE"/>
    <property type="match status" value="1"/>
</dbReference>
<evidence type="ECO:0000256" key="2">
    <source>
        <dbReference type="ARBA" id="ARBA00005896"/>
    </source>
</evidence>
<dbReference type="Proteomes" id="UP001551658">
    <property type="component" value="Unassembled WGS sequence"/>
</dbReference>
<keyword evidence="6" id="KW-0408">Iron</keyword>
<dbReference type="Pfam" id="PF02668">
    <property type="entry name" value="TauD"/>
    <property type="match status" value="1"/>
</dbReference>
<dbReference type="EMBL" id="JBFAIH010000010">
    <property type="protein sequence ID" value="MEV0364670.1"/>
    <property type="molecule type" value="Genomic_DNA"/>
</dbReference>
<dbReference type="GO" id="GO:0051213">
    <property type="term" value="F:dioxygenase activity"/>
    <property type="evidence" value="ECO:0007669"/>
    <property type="project" value="UniProtKB-KW"/>
</dbReference>
<protein>
    <submittedName>
        <fullName evidence="8">TauD/TfdA family dioxygenase</fullName>
        <ecNumber evidence="8">1.14.11.-</ecNumber>
    </submittedName>
</protein>